<name>A0A1H2KBT1_9ACTN</name>
<dbReference type="InterPro" id="IPR012338">
    <property type="entry name" value="Beta-lactam/transpept-like"/>
</dbReference>
<evidence type="ECO:0000259" key="2">
    <source>
        <dbReference type="Pfam" id="PF00144"/>
    </source>
</evidence>
<protein>
    <submittedName>
        <fullName evidence="4">CubicO group peptidase, beta-lactamase class C family</fullName>
    </submittedName>
</protein>
<dbReference type="AlphaFoldDB" id="A0A1H2KBT1"/>
<evidence type="ECO:0000313" key="5">
    <source>
        <dbReference type="Proteomes" id="UP000183180"/>
    </source>
</evidence>
<sequence length="565" mass="59474">MPTSDSVPARRSGPDSARTPGRRPRRHGPRWGRASLAACSALSVIALVAACDSGSSGTGAPPTEPSGSSALVNPNAVDAMPLPAGAVDKAVGELDGLVESLMTSTGLPGLAVAVVSGGETKYAKGFGVKDLTTGQKVDPNTVFQLASVSKSVGSTVVGAAVTGKTVAWDMPIVDGLPWFALAEPYVTRTVTVGDMYSHRSGLPDHAGDKLEDMGYSQTEILQRLRFMPLDPYRISYAYTNFGVTSGAEAVAAKAGKDWPTLSQDLIYGPLGMTSTSSRYADFEKRADRAVGHIKIDGKWAKTDIPRDPDAQSPAGGVSSSVNDMSIWLKMVLAQGKHNGAEIVAPDALLPAVSPQIVSNPPANPDTRAGFYGYGFNVGVTTDARTQFSHAGAFASGAGTSFSILPSADTAIVVLSNAAPIGAVDALAAEFMDLVQFGEIRSDWRELYAKAYAPLSVPNGELVGKQPPANPAPSQPLPSFVGTYANAVYGPAEVVERDGKLFLEMGPGGVRRHELAHWDRNTFTFTFTLHDENAELGTISQVTFDGPKMTIEYYDDEESDGVFLRN</sequence>
<dbReference type="Pfam" id="PF11954">
    <property type="entry name" value="DUF3471"/>
    <property type="match status" value="1"/>
</dbReference>
<dbReference type="STRING" id="158898.SAMN04488548_1343056"/>
<evidence type="ECO:0000259" key="3">
    <source>
        <dbReference type="Pfam" id="PF11954"/>
    </source>
</evidence>
<reference evidence="4 5" key="1">
    <citation type="submission" date="2016-10" db="EMBL/GenBank/DDBJ databases">
        <authorList>
            <person name="de Groot N.N."/>
        </authorList>
    </citation>
    <scope>NUCLEOTIDE SEQUENCE [LARGE SCALE GENOMIC DNA]</scope>
    <source>
        <strain evidence="4 5">DSM 44215</strain>
    </source>
</reference>
<dbReference type="EMBL" id="FNLM01000034">
    <property type="protein sequence ID" value="SDU65921.1"/>
    <property type="molecule type" value="Genomic_DNA"/>
</dbReference>
<dbReference type="Proteomes" id="UP000183180">
    <property type="component" value="Unassembled WGS sequence"/>
</dbReference>
<organism evidence="4 5">
    <name type="scientific">Gordonia westfalica</name>
    <dbReference type="NCBI Taxonomy" id="158898"/>
    <lineage>
        <taxon>Bacteria</taxon>
        <taxon>Bacillati</taxon>
        <taxon>Actinomycetota</taxon>
        <taxon>Actinomycetes</taxon>
        <taxon>Mycobacteriales</taxon>
        <taxon>Gordoniaceae</taxon>
        <taxon>Gordonia</taxon>
    </lineage>
</organism>
<accession>A0A1H2KBT1</accession>
<dbReference type="InterPro" id="IPR021860">
    <property type="entry name" value="Peptidase_S12_Pab87-rel_C"/>
</dbReference>
<dbReference type="Gene3D" id="3.40.710.10">
    <property type="entry name" value="DD-peptidase/beta-lactamase superfamily"/>
    <property type="match status" value="1"/>
</dbReference>
<feature type="region of interest" description="Disordered" evidence="1">
    <location>
        <begin position="53"/>
        <end position="73"/>
    </location>
</feature>
<dbReference type="RefSeq" id="WP_244278269.1">
    <property type="nucleotide sequence ID" value="NZ_FNLM01000034.1"/>
</dbReference>
<dbReference type="InterPro" id="IPR001466">
    <property type="entry name" value="Beta-lactam-related"/>
</dbReference>
<feature type="domain" description="Peptidase S12 Pab87-related C-terminal" evidence="3">
    <location>
        <begin position="466"/>
        <end position="543"/>
    </location>
</feature>
<proteinExistence type="predicted"/>
<feature type="region of interest" description="Disordered" evidence="1">
    <location>
        <begin position="1"/>
        <end position="31"/>
    </location>
</feature>
<dbReference type="PANTHER" id="PTHR46825">
    <property type="entry name" value="D-ALANYL-D-ALANINE-CARBOXYPEPTIDASE/ENDOPEPTIDASE AMPH"/>
    <property type="match status" value="1"/>
</dbReference>
<evidence type="ECO:0000313" key="4">
    <source>
        <dbReference type="EMBL" id="SDU65921.1"/>
    </source>
</evidence>
<dbReference type="PANTHER" id="PTHR46825:SF15">
    <property type="entry name" value="BETA-LACTAMASE-RELATED DOMAIN-CONTAINING PROTEIN"/>
    <property type="match status" value="1"/>
</dbReference>
<dbReference type="Pfam" id="PF00144">
    <property type="entry name" value="Beta-lactamase"/>
    <property type="match status" value="1"/>
</dbReference>
<gene>
    <name evidence="4" type="ORF">SAMN04488548_1343056</name>
</gene>
<feature type="domain" description="Beta-lactamase-related" evidence="2">
    <location>
        <begin position="94"/>
        <end position="433"/>
    </location>
</feature>
<dbReference type="SUPFAM" id="SSF56601">
    <property type="entry name" value="beta-lactamase/transpeptidase-like"/>
    <property type="match status" value="1"/>
</dbReference>
<evidence type="ECO:0000256" key="1">
    <source>
        <dbReference type="SAM" id="MobiDB-lite"/>
    </source>
</evidence>
<dbReference type="Gene3D" id="2.40.128.600">
    <property type="match status" value="1"/>
</dbReference>
<dbReference type="InterPro" id="IPR050491">
    <property type="entry name" value="AmpC-like"/>
</dbReference>
<feature type="compositionally biased region" description="Basic residues" evidence="1">
    <location>
        <begin position="20"/>
        <end position="30"/>
    </location>
</feature>